<evidence type="ECO:0000313" key="10">
    <source>
        <dbReference type="RefSeq" id="XP_013171186.1"/>
    </source>
</evidence>
<dbReference type="SMART" id="SM00409">
    <property type="entry name" value="IG"/>
    <property type="match status" value="5"/>
</dbReference>
<name>A0AAJ7EC05_PAPXU</name>
<dbReference type="InterPro" id="IPR013162">
    <property type="entry name" value="CD80_C2-set"/>
</dbReference>
<dbReference type="PANTHER" id="PTHR23278">
    <property type="entry name" value="SIDESTEP PROTEIN"/>
    <property type="match status" value="1"/>
</dbReference>
<feature type="domain" description="Ig-like" evidence="7">
    <location>
        <begin position="452"/>
        <end position="528"/>
    </location>
</feature>
<dbReference type="AlphaFoldDB" id="A0AAJ7EC05"/>
<evidence type="ECO:0000313" key="8">
    <source>
        <dbReference type="RefSeq" id="XP_013171184.1"/>
    </source>
</evidence>
<keyword evidence="3 6" id="KW-1133">Transmembrane helix</keyword>
<keyword evidence="4 6" id="KW-0472">Membrane</keyword>
<dbReference type="Pfam" id="PF13927">
    <property type="entry name" value="Ig_3"/>
    <property type="match status" value="1"/>
</dbReference>
<dbReference type="GeneID" id="106120389"/>
<evidence type="ECO:0000259" key="7">
    <source>
        <dbReference type="PROSITE" id="PS50835"/>
    </source>
</evidence>
<dbReference type="RefSeq" id="XP_013171187.1">
    <property type="nucleotide sequence ID" value="XM_013315733.1"/>
</dbReference>
<dbReference type="Pfam" id="PF07686">
    <property type="entry name" value="V-set"/>
    <property type="match status" value="1"/>
</dbReference>
<dbReference type="InterPro" id="IPR013783">
    <property type="entry name" value="Ig-like_fold"/>
</dbReference>
<gene>
    <name evidence="8 9 10 11" type="primary">LOC106120389</name>
</gene>
<dbReference type="InterPro" id="IPR003598">
    <property type="entry name" value="Ig_sub2"/>
</dbReference>
<evidence type="ECO:0000313" key="11">
    <source>
        <dbReference type="RefSeq" id="XP_013171187.1"/>
    </source>
</evidence>
<feature type="transmembrane region" description="Helical" evidence="6">
    <location>
        <begin position="653"/>
        <end position="677"/>
    </location>
</feature>
<dbReference type="RefSeq" id="XP_013171185.1">
    <property type="nucleotide sequence ID" value="XM_013315731.1"/>
</dbReference>
<evidence type="ECO:0000256" key="1">
    <source>
        <dbReference type="ARBA" id="ARBA00004167"/>
    </source>
</evidence>
<dbReference type="Proteomes" id="UP000694872">
    <property type="component" value="Unplaced"/>
</dbReference>
<evidence type="ECO:0000256" key="3">
    <source>
        <dbReference type="ARBA" id="ARBA00022989"/>
    </source>
</evidence>
<dbReference type="InterPro" id="IPR013106">
    <property type="entry name" value="Ig_V-set"/>
</dbReference>
<dbReference type="GO" id="GO:0016020">
    <property type="term" value="C:membrane"/>
    <property type="evidence" value="ECO:0007669"/>
    <property type="project" value="UniProtKB-SubCell"/>
</dbReference>
<evidence type="ECO:0000313" key="9">
    <source>
        <dbReference type="RefSeq" id="XP_013171185.1"/>
    </source>
</evidence>
<dbReference type="Pfam" id="PF08205">
    <property type="entry name" value="C2-set_2"/>
    <property type="match status" value="2"/>
</dbReference>
<dbReference type="RefSeq" id="XP_013171186.1">
    <property type="nucleotide sequence ID" value="XM_013315732.1"/>
</dbReference>
<accession>A0AAJ7EC05</accession>
<dbReference type="PANTHER" id="PTHR23278:SF19">
    <property type="entry name" value="OBSCURIN"/>
    <property type="match status" value="1"/>
</dbReference>
<evidence type="ECO:0000256" key="5">
    <source>
        <dbReference type="ARBA" id="ARBA00023157"/>
    </source>
</evidence>
<reference evidence="8 9" key="1">
    <citation type="submission" date="2025-04" db="UniProtKB">
        <authorList>
            <consortium name="RefSeq"/>
        </authorList>
    </citation>
    <scope>IDENTIFICATION</scope>
</reference>
<evidence type="ECO:0000256" key="6">
    <source>
        <dbReference type="SAM" id="Phobius"/>
    </source>
</evidence>
<feature type="domain" description="Ig-like" evidence="7">
    <location>
        <begin position="244"/>
        <end position="346"/>
    </location>
</feature>
<dbReference type="InterPro" id="IPR003599">
    <property type="entry name" value="Ig_sub"/>
</dbReference>
<dbReference type="RefSeq" id="XP_013171184.1">
    <property type="nucleotide sequence ID" value="XM_013315730.1"/>
</dbReference>
<feature type="domain" description="Ig-like" evidence="7">
    <location>
        <begin position="349"/>
        <end position="441"/>
    </location>
</feature>
<evidence type="ECO:0000256" key="2">
    <source>
        <dbReference type="ARBA" id="ARBA00022692"/>
    </source>
</evidence>
<dbReference type="Gene3D" id="2.60.40.10">
    <property type="entry name" value="Immunoglobulins"/>
    <property type="match status" value="5"/>
</dbReference>
<dbReference type="CDD" id="cd00096">
    <property type="entry name" value="Ig"/>
    <property type="match status" value="1"/>
</dbReference>
<dbReference type="InterPro" id="IPR036179">
    <property type="entry name" value="Ig-like_dom_sf"/>
</dbReference>
<dbReference type="KEGG" id="pxu:106120389"/>
<proteinExistence type="predicted"/>
<comment type="subcellular location">
    <subcellularLocation>
        <location evidence="1">Membrane</location>
        <topology evidence="1">Single-pass membrane protein</topology>
    </subcellularLocation>
</comment>
<dbReference type="InterPro" id="IPR007110">
    <property type="entry name" value="Ig-like_dom"/>
</dbReference>
<dbReference type="SUPFAM" id="SSF48726">
    <property type="entry name" value="Immunoglobulin"/>
    <property type="match status" value="4"/>
</dbReference>
<keyword evidence="2 6" id="KW-0812">Transmembrane</keyword>
<feature type="domain" description="Ig-like" evidence="7">
    <location>
        <begin position="163"/>
        <end position="232"/>
    </location>
</feature>
<sequence>MGHRMSVCQALIYFILILTSVYAFIIGIDGPLLHQVALEDDNTTLHCDTTSGISEDELSLLVWYKGDDSIYSYDARSNNEWSSQTFNTSGRLSININKRPTPLYITSLRADDEALYHCRVEFLLTPTRYTGVNLTVIVLPSKPFFLDEMGNKIEDKIGPFFVGDTLVINCLVIGGRPPPHISWYNGEVLVDATGSESDIPNVRQNELYLPITRNTNRITCKATNTLLSAPISSYVDIEIYLSASNVSIHWLQDIESNTLKAGNNYVVKCIAYEVNPSPDIAWWLNRKHLTQYSNQTWNHMTKTAESHLQLTPTIKDDRATLACVTTNPAIPPGKNSKADVITLNVTYVPIVEVLTVETSKLNGVIENDTFRLICEVDANPRADRFMWYYNNTNIHENVGWQDYIFGNILIFKKTFRRHTGQYSCSAKNSMGEGKAEGVDITVFYPPECTNNGVSLINEIITCQVRSVPDPNSFTWYIRTDSQFENLTTQSPSISLNIITISLTKTANITCEANNGVAKQQNLCTKVISFKHLRPQAPLQCDLSYERNQFQIHCIPVENATHYEITVWRMSTSNASLILNHKSAMGFGAQALIRNADEGWRVGGQLGTLNEGDEAGTAACNRYGCSEILLLRPTEKLLNAAKLPWWYFFLDKDVGMIVGGVLLVVVFVISTAIAVCAARRSRVKQPAPVIQVVGIDDFTREFLNSTRDLKARSSYSLPSRNSNYFDTEEVGLTQWRHLPLIHDPPPPDVTLTRHRESAV</sequence>
<keyword evidence="5" id="KW-1015">Disulfide bond</keyword>
<organism evidence="10">
    <name type="scientific">Papilio xuthus</name>
    <name type="common">Asian swallowtail butterfly</name>
    <dbReference type="NCBI Taxonomy" id="66420"/>
    <lineage>
        <taxon>Eukaryota</taxon>
        <taxon>Metazoa</taxon>
        <taxon>Ecdysozoa</taxon>
        <taxon>Arthropoda</taxon>
        <taxon>Hexapoda</taxon>
        <taxon>Insecta</taxon>
        <taxon>Pterygota</taxon>
        <taxon>Neoptera</taxon>
        <taxon>Endopterygota</taxon>
        <taxon>Lepidoptera</taxon>
        <taxon>Glossata</taxon>
        <taxon>Ditrysia</taxon>
        <taxon>Papilionoidea</taxon>
        <taxon>Papilionidae</taxon>
        <taxon>Papilioninae</taxon>
        <taxon>Papilio</taxon>
    </lineage>
</organism>
<evidence type="ECO:0000256" key="4">
    <source>
        <dbReference type="ARBA" id="ARBA00023136"/>
    </source>
</evidence>
<feature type="domain" description="Ig-like" evidence="7">
    <location>
        <begin position="31"/>
        <end position="135"/>
    </location>
</feature>
<dbReference type="SMART" id="SM00408">
    <property type="entry name" value="IGc2"/>
    <property type="match status" value="3"/>
</dbReference>
<dbReference type="PROSITE" id="PS50835">
    <property type="entry name" value="IG_LIKE"/>
    <property type="match status" value="5"/>
</dbReference>
<protein>
    <submittedName>
        <fullName evidence="8 9">Hemicentin-1-like</fullName>
    </submittedName>
</protein>